<gene>
    <name evidence="1" type="ORF">THIOM_002053</name>
</gene>
<reference evidence="1 2" key="1">
    <citation type="submission" date="2016-05" db="EMBL/GenBank/DDBJ databases">
        <title>Single-cell genome of chain-forming Candidatus Thiomargarita nelsonii and comparison to other large sulfur-oxidizing bacteria.</title>
        <authorList>
            <person name="Winkel M."/>
            <person name="Salman V."/>
            <person name="Woyke T."/>
            <person name="Schulz-Vogt H."/>
            <person name="Richter M."/>
            <person name="Flood B."/>
            <person name="Bailey J."/>
            <person name="Amann R."/>
            <person name="Mussmann M."/>
        </authorList>
    </citation>
    <scope>NUCLEOTIDE SEQUENCE [LARGE SCALE GENOMIC DNA]</scope>
    <source>
        <strain evidence="1 2">THI036</strain>
    </source>
</reference>
<protein>
    <submittedName>
        <fullName evidence="1">Uncharacterized protein</fullName>
    </submittedName>
</protein>
<dbReference type="EMBL" id="LUTY01001133">
    <property type="protein sequence ID" value="OAD22159.1"/>
    <property type="molecule type" value="Genomic_DNA"/>
</dbReference>
<dbReference type="AlphaFoldDB" id="A0A176S2M9"/>
<feature type="non-terminal residue" evidence="1">
    <location>
        <position position="1"/>
    </location>
</feature>
<evidence type="ECO:0000313" key="1">
    <source>
        <dbReference type="EMBL" id="OAD22159.1"/>
    </source>
</evidence>
<comment type="caution">
    <text evidence="1">The sequence shown here is derived from an EMBL/GenBank/DDBJ whole genome shotgun (WGS) entry which is preliminary data.</text>
</comment>
<sequence length="49" mass="5600">DGQANHENGGVTDNIYTQDVFVENTFDDRLIFLSKNILINRLAYSGKWP</sequence>
<proteinExistence type="predicted"/>
<keyword evidence="2" id="KW-1185">Reference proteome</keyword>
<evidence type="ECO:0000313" key="2">
    <source>
        <dbReference type="Proteomes" id="UP000076962"/>
    </source>
</evidence>
<organism evidence="1 2">
    <name type="scientific">Candidatus Thiomargarita nelsonii</name>
    <dbReference type="NCBI Taxonomy" id="1003181"/>
    <lineage>
        <taxon>Bacteria</taxon>
        <taxon>Pseudomonadati</taxon>
        <taxon>Pseudomonadota</taxon>
        <taxon>Gammaproteobacteria</taxon>
        <taxon>Thiotrichales</taxon>
        <taxon>Thiotrichaceae</taxon>
        <taxon>Thiomargarita</taxon>
    </lineage>
</organism>
<name>A0A176S2M9_9GAMM</name>
<accession>A0A176S2M9</accession>
<dbReference type="Proteomes" id="UP000076962">
    <property type="component" value="Unassembled WGS sequence"/>
</dbReference>